<keyword evidence="8" id="KW-0325">Glycoprotein</keyword>
<comment type="subcellular location">
    <subcellularLocation>
        <location evidence="1 10">Secreted</location>
        <location evidence="1 10">Extracellular space</location>
        <location evidence="1 10">Extracellular matrix</location>
    </subcellularLocation>
</comment>
<dbReference type="InterPro" id="IPR005817">
    <property type="entry name" value="Wnt"/>
</dbReference>
<reference evidence="12" key="1">
    <citation type="journal article" date="2012" name="Dev. Growth Differ.">
        <title>"Micromere" formation and expression of endomesoderm regulatory genes during embryogenesis of the primitive echinoid Prionocidaris baculosa.</title>
        <authorList>
            <person name="Yamazaki A."/>
            <person name="Kidachi Y."/>
            <person name="Minokawa T."/>
        </authorList>
    </citation>
    <scope>NUCLEOTIDE SEQUENCE</scope>
</reference>
<organism evidence="12">
    <name type="scientific">Prionocidaris baculosa</name>
    <dbReference type="NCBI Taxonomy" id="1198993"/>
    <lineage>
        <taxon>Eukaryota</taxon>
        <taxon>Metazoa</taxon>
        <taxon>Echinodermata</taxon>
        <taxon>Eleutherozoa</taxon>
        <taxon>Echinozoa</taxon>
        <taxon>Echinoidea</taxon>
        <taxon>Perischoechinoidea</taxon>
        <taxon>Cidaroida</taxon>
        <taxon>Cidaridae</taxon>
        <taxon>Prionocidaris</taxon>
    </lineage>
</organism>
<evidence type="ECO:0000256" key="4">
    <source>
        <dbReference type="ARBA" id="ARBA00022525"/>
    </source>
</evidence>
<evidence type="ECO:0000313" key="12">
    <source>
        <dbReference type="EMBL" id="AFM52653.1"/>
    </source>
</evidence>
<dbReference type="CDD" id="cd19340">
    <property type="entry name" value="Wnt_Wnt8"/>
    <property type="match status" value="1"/>
</dbReference>
<evidence type="ECO:0000256" key="11">
    <source>
        <dbReference type="SAM" id="SignalP"/>
    </source>
</evidence>
<comment type="similarity">
    <text evidence="2 10">Belongs to the Wnt family.</text>
</comment>
<keyword evidence="7" id="KW-1015">Disulfide bond</keyword>
<evidence type="ECO:0000256" key="9">
    <source>
        <dbReference type="ARBA" id="ARBA00023288"/>
    </source>
</evidence>
<evidence type="ECO:0000256" key="6">
    <source>
        <dbReference type="ARBA" id="ARBA00022687"/>
    </source>
</evidence>
<dbReference type="FunFam" id="3.30.2460.20:FF:000003">
    <property type="entry name" value="Protein Wnt"/>
    <property type="match status" value="1"/>
</dbReference>
<dbReference type="EMBL" id="JQ690869">
    <property type="protein sequence ID" value="AFM52653.1"/>
    <property type="molecule type" value="mRNA"/>
</dbReference>
<keyword evidence="3 10" id="KW-0217">Developmental protein</keyword>
<dbReference type="InterPro" id="IPR043158">
    <property type="entry name" value="Wnt_C"/>
</dbReference>
<dbReference type="Gene3D" id="3.30.2460.20">
    <property type="match status" value="1"/>
</dbReference>
<dbReference type="PANTHER" id="PTHR12027:SF81">
    <property type="entry name" value="WNT INHIBITOR OF DORSAL PROTEIN"/>
    <property type="match status" value="1"/>
</dbReference>
<evidence type="ECO:0000256" key="1">
    <source>
        <dbReference type="ARBA" id="ARBA00004498"/>
    </source>
</evidence>
<evidence type="ECO:0000256" key="3">
    <source>
        <dbReference type="ARBA" id="ARBA00022473"/>
    </source>
</evidence>
<accession>I6RZC2</accession>
<dbReference type="GO" id="GO:0060070">
    <property type="term" value="P:canonical Wnt signaling pathway"/>
    <property type="evidence" value="ECO:0007669"/>
    <property type="project" value="TreeGrafter"/>
</dbReference>
<feature type="chain" id="PRO_5003705914" description="Protein Wnt" evidence="11">
    <location>
        <begin position="27"/>
        <end position="348"/>
    </location>
</feature>
<dbReference type="GO" id="GO:0005615">
    <property type="term" value="C:extracellular space"/>
    <property type="evidence" value="ECO:0007669"/>
    <property type="project" value="TreeGrafter"/>
</dbReference>
<evidence type="ECO:0000256" key="2">
    <source>
        <dbReference type="ARBA" id="ARBA00005683"/>
    </source>
</evidence>
<protein>
    <recommendedName>
        <fullName evidence="10">Protein Wnt</fullName>
    </recommendedName>
</protein>
<comment type="function">
    <text evidence="10">Ligand for members of the frizzled family of seven transmembrane receptors.</text>
</comment>
<feature type="signal peptide" evidence="11">
    <location>
        <begin position="1"/>
        <end position="26"/>
    </location>
</feature>
<evidence type="ECO:0000256" key="5">
    <source>
        <dbReference type="ARBA" id="ARBA00022530"/>
    </source>
</evidence>
<evidence type="ECO:0000256" key="8">
    <source>
        <dbReference type="ARBA" id="ARBA00023180"/>
    </source>
</evidence>
<keyword evidence="9" id="KW-0449">Lipoprotein</keyword>
<sequence length="348" mass="38464">MALASFFLRLQLPLSFLVIILPAYQGVQWSPASNVLFSGSKSHLMYTDSVSAGMDRAMQECKYQFRWDRWNCPEASLLTPRQNTREMSFVHSIVSAGVMYSLTKNCSEGAFDQCSCDDSHIGDPGGEGWTWGGCSDNVRFGERMSKLFVDAAEKSQAGDSVMNLHNNEAGRRAVKQTLQRTCKCHGVSGSCSLQTCWNQLANFRVVGDQLKKKYLDAIRVDFVSGELIEGNRAEDGVVDDEISASLSKRDLVFLERSPDYCHPNETIGTEGTAGRECMMSGNGGAAGDGSRWAKKSCTRLCRGCGLGIKRRQVVVTSSCNCNFVWCCSVKCDTCRRVVTRYSCQRIGR</sequence>
<dbReference type="GO" id="GO:0005109">
    <property type="term" value="F:frizzled binding"/>
    <property type="evidence" value="ECO:0007669"/>
    <property type="project" value="TreeGrafter"/>
</dbReference>
<dbReference type="PROSITE" id="PS00246">
    <property type="entry name" value="WNT1"/>
    <property type="match status" value="1"/>
</dbReference>
<evidence type="ECO:0000256" key="10">
    <source>
        <dbReference type="RuleBase" id="RU003500"/>
    </source>
</evidence>
<dbReference type="PANTHER" id="PTHR12027">
    <property type="entry name" value="WNT RELATED"/>
    <property type="match status" value="1"/>
</dbReference>
<keyword evidence="4" id="KW-0964">Secreted</keyword>
<dbReference type="GO" id="GO:0030182">
    <property type="term" value="P:neuron differentiation"/>
    <property type="evidence" value="ECO:0007669"/>
    <property type="project" value="TreeGrafter"/>
</dbReference>
<dbReference type="Pfam" id="PF00110">
    <property type="entry name" value="wnt"/>
    <property type="match status" value="1"/>
</dbReference>
<dbReference type="GO" id="GO:0045165">
    <property type="term" value="P:cell fate commitment"/>
    <property type="evidence" value="ECO:0007669"/>
    <property type="project" value="TreeGrafter"/>
</dbReference>
<dbReference type="InterPro" id="IPR018161">
    <property type="entry name" value="Wnt_CS"/>
</dbReference>
<dbReference type="PRINTS" id="PR01892">
    <property type="entry name" value="WNT8PROTEIN"/>
</dbReference>
<keyword evidence="6 10" id="KW-0879">Wnt signaling pathway</keyword>
<dbReference type="SMART" id="SM00097">
    <property type="entry name" value="WNT1"/>
    <property type="match status" value="1"/>
</dbReference>
<keyword evidence="5" id="KW-0272">Extracellular matrix</keyword>
<proteinExistence type="evidence at transcript level"/>
<keyword evidence="11" id="KW-0732">Signal</keyword>
<evidence type="ECO:0000256" key="7">
    <source>
        <dbReference type="ARBA" id="ARBA00023157"/>
    </source>
</evidence>
<dbReference type="PRINTS" id="PR01349">
    <property type="entry name" value="WNTPROTEIN"/>
</dbReference>
<dbReference type="InterPro" id="IPR013301">
    <property type="entry name" value="Wnt8"/>
</dbReference>
<name>I6RZC2_9ECHN</name>
<dbReference type="GO" id="GO:0005125">
    <property type="term" value="F:cytokine activity"/>
    <property type="evidence" value="ECO:0007669"/>
    <property type="project" value="TreeGrafter"/>
</dbReference>
<dbReference type="AlphaFoldDB" id="I6RZC2"/>